<evidence type="ECO:0000313" key="3">
    <source>
        <dbReference type="Proteomes" id="UP000663829"/>
    </source>
</evidence>
<comment type="caution">
    <text evidence="1">The sequence shown here is derived from an EMBL/GenBank/DDBJ whole genome shotgun (WGS) entry which is preliminary data.</text>
</comment>
<gene>
    <name evidence="1" type="ORF">GPM918_LOCUS2236</name>
    <name evidence="2" type="ORF">SRO942_LOCUS2236</name>
</gene>
<dbReference type="Proteomes" id="UP000681722">
    <property type="component" value="Unassembled WGS sequence"/>
</dbReference>
<evidence type="ECO:0000313" key="1">
    <source>
        <dbReference type="EMBL" id="CAF0776788.1"/>
    </source>
</evidence>
<accession>A0A813R4B8</accession>
<dbReference type="GO" id="GO:0005789">
    <property type="term" value="C:endoplasmic reticulum membrane"/>
    <property type="evidence" value="ECO:0007669"/>
    <property type="project" value="TreeGrafter"/>
</dbReference>
<dbReference type="PANTHER" id="PTHR16213">
    <property type="entry name" value="SELENOPROTEIN N"/>
    <property type="match status" value="1"/>
</dbReference>
<reference evidence="1" key="1">
    <citation type="submission" date="2021-02" db="EMBL/GenBank/DDBJ databases">
        <authorList>
            <person name="Nowell W R."/>
        </authorList>
    </citation>
    <scope>NUCLEOTIDE SEQUENCE</scope>
</reference>
<sequence>MAYSNISSCLMTFSFCLEQSLESYFFTFLYEQPILDSDQLLTINAYFQPLDISTMTKDFRHSYTTNLDELQFLHSWKHPHIAHMNFGVRHFKSFLPKIKQIKIGQPYWLIKVKSDQHRNLQHLSSNRYYPPEVDDEHIIIHRLLEMFHQRPFILSRFPPQGALAVVRARYGPYLDIIFRIHAEYQLNTAPYHPFWYTPAQFQGRLVIKEDATEIIYFRMHVPSNKKLNVDMEWLSDGSTGSNMEVDIGYMPQMELRSSAPSLKVLQNAVTDNNMTMEADLRLQFMKPMNETLYSDLLISYKWDNEITEEEVLSILEKTFYPFKEVVAELYEKLAILNNKSDVENVHRAQCALDSYKFPVESMIHRLDGTVIANINANDLMNFSQKSVGEFEKIVFVNDGMDSTTKPYIDFLEQALNTLQ</sequence>
<dbReference type="EMBL" id="CAJOBC010000241">
    <property type="protein sequence ID" value="CAF3559393.1"/>
    <property type="molecule type" value="Genomic_DNA"/>
</dbReference>
<dbReference type="EMBL" id="CAJNOQ010000241">
    <property type="protein sequence ID" value="CAF0776788.1"/>
    <property type="molecule type" value="Genomic_DNA"/>
</dbReference>
<evidence type="ECO:0000313" key="2">
    <source>
        <dbReference type="EMBL" id="CAF3559393.1"/>
    </source>
</evidence>
<dbReference type="GO" id="GO:0055074">
    <property type="term" value="P:calcium ion homeostasis"/>
    <property type="evidence" value="ECO:0007669"/>
    <property type="project" value="TreeGrafter"/>
</dbReference>
<dbReference type="AlphaFoldDB" id="A0A813R4B8"/>
<dbReference type="OrthoDB" id="10062435at2759"/>
<name>A0A813R4B8_9BILA</name>
<organism evidence="1 3">
    <name type="scientific">Didymodactylos carnosus</name>
    <dbReference type="NCBI Taxonomy" id="1234261"/>
    <lineage>
        <taxon>Eukaryota</taxon>
        <taxon>Metazoa</taxon>
        <taxon>Spiralia</taxon>
        <taxon>Gnathifera</taxon>
        <taxon>Rotifera</taxon>
        <taxon>Eurotatoria</taxon>
        <taxon>Bdelloidea</taxon>
        <taxon>Philodinida</taxon>
        <taxon>Philodinidae</taxon>
        <taxon>Didymodactylos</taxon>
    </lineage>
</organism>
<keyword evidence="3" id="KW-1185">Reference proteome</keyword>
<dbReference type="PANTHER" id="PTHR16213:SF78">
    <property type="entry name" value="SELENOPROTEIN N"/>
    <property type="match status" value="1"/>
</dbReference>
<protein>
    <submittedName>
        <fullName evidence="1">Uncharacterized protein</fullName>
    </submittedName>
</protein>
<dbReference type="Proteomes" id="UP000663829">
    <property type="component" value="Unassembled WGS sequence"/>
</dbReference>
<proteinExistence type="predicted"/>